<organism evidence="1 2">
    <name type="scientific">Mesorhizobium robiniae</name>
    <dbReference type="NCBI Taxonomy" id="559315"/>
    <lineage>
        <taxon>Bacteria</taxon>
        <taxon>Pseudomonadati</taxon>
        <taxon>Pseudomonadota</taxon>
        <taxon>Alphaproteobacteria</taxon>
        <taxon>Hyphomicrobiales</taxon>
        <taxon>Phyllobacteriaceae</taxon>
        <taxon>Mesorhizobium</taxon>
    </lineage>
</organism>
<proteinExistence type="predicted"/>
<protein>
    <submittedName>
        <fullName evidence="1">Uncharacterized protein</fullName>
    </submittedName>
</protein>
<gene>
    <name evidence="1" type="ORF">ABID19_002266</name>
</gene>
<dbReference type="EMBL" id="JBEPMC010000003">
    <property type="protein sequence ID" value="MET3579241.1"/>
    <property type="molecule type" value="Genomic_DNA"/>
</dbReference>
<accession>A0ABV2GLS8</accession>
<dbReference type="Proteomes" id="UP001549204">
    <property type="component" value="Unassembled WGS sequence"/>
</dbReference>
<name>A0ABV2GLS8_9HYPH</name>
<comment type="caution">
    <text evidence="1">The sequence shown here is derived from an EMBL/GenBank/DDBJ whole genome shotgun (WGS) entry which is preliminary data.</text>
</comment>
<dbReference type="RefSeq" id="WP_354490449.1">
    <property type="nucleotide sequence ID" value="NZ_JBEPMC010000003.1"/>
</dbReference>
<sequence length="132" mass="14144">MRSNSGRSRFPAPFLAAPILAAPVLTALVLVAAATGFAAPALAGTHDRVYADSFGNLVIESAAGYKRILVGEGKLAKELSDYTGAGQPEIIYENETDDVSRRDCYRPPVFVKGRSYMYGLSDGEMPELSPCR</sequence>
<evidence type="ECO:0000313" key="1">
    <source>
        <dbReference type="EMBL" id="MET3579241.1"/>
    </source>
</evidence>
<reference evidence="1 2" key="1">
    <citation type="submission" date="2024-06" db="EMBL/GenBank/DDBJ databases">
        <title>Genomic Encyclopedia of Type Strains, Phase IV (KMG-IV): sequencing the most valuable type-strain genomes for metagenomic binning, comparative biology and taxonomic classification.</title>
        <authorList>
            <person name="Goeker M."/>
        </authorList>
    </citation>
    <scope>NUCLEOTIDE SEQUENCE [LARGE SCALE GENOMIC DNA]</scope>
    <source>
        <strain evidence="1 2">DSM 100022</strain>
    </source>
</reference>
<keyword evidence="2" id="KW-1185">Reference proteome</keyword>
<evidence type="ECO:0000313" key="2">
    <source>
        <dbReference type="Proteomes" id="UP001549204"/>
    </source>
</evidence>